<dbReference type="GO" id="GO:0005524">
    <property type="term" value="F:ATP binding"/>
    <property type="evidence" value="ECO:0007669"/>
    <property type="project" value="UniProtKB-KW"/>
</dbReference>
<evidence type="ECO:0000313" key="5">
    <source>
        <dbReference type="EMBL" id="CAJ1962431.1"/>
    </source>
</evidence>
<gene>
    <name evidence="5" type="ORF">CYCCA115_LOCUS19684</name>
</gene>
<proteinExistence type="inferred from homology"/>
<dbReference type="Proteomes" id="UP001295423">
    <property type="component" value="Unassembled WGS sequence"/>
</dbReference>
<accession>A0AAD2G4D4</accession>
<evidence type="ECO:0000256" key="3">
    <source>
        <dbReference type="ARBA" id="ARBA00022840"/>
    </source>
</evidence>
<feature type="compositionally biased region" description="Basic and acidic residues" evidence="4">
    <location>
        <begin position="152"/>
        <end position="165"/>
    </location>
</feature>
<dbReference type="EMBL" id="CAKOGP040002103">
    <property type="protein sequence ID" value="CAJ1962431.1"/>
    <property type="molecule type" value="Genomic_DNA"/>
</dbReference>
<dbReference type="PANTHER" id="PTHR12169:SF6">
    <property type="entry name" value="AFG1-LIKE ATPASE"/>
    <property type="match status" value="1"/>
</dbReference>
<keyword evidence="2" id="KW-0547">Nucleotide-binding</keyword>
<dbReference type="PANTHER" id="PTHR12169">
    <property type="entry name" value="ATPASE N2B"/>
    <property type="match status" value="1"/>
</dbReference>
<evidence type="ECO:0008006" key="7">
    <source>
        <dbReference type="Google" id="ProtNLM"/>
    </source>
</evidence>
<evidence type="ECO:0000256" key="4">
    <source>
        <dbReference type="SAM" id="MobiDB-lite"/>
    </source>
</evidence>
<dbReference type="Pfam" id="PF03969">
    <property type="entry name" value="AFG1_ATPase"/>
    <property type="match status" value="2"/>
</dbReference>
<dbReference type="GO" id="GO:0005739">
    <property type="term" value="C:mitochondrion"/>
    <property type="evidence" value="ECO:0007669"/>
    <property type="project" value="TreeGrafter"/>
</dbReference>
<organism evidence="5 6">
    <name type="scientific">Cylindrotheca closterium</name>
    <dbReference type="NCBI Taxonomy" id="2856"/>
    <lineage>
        <taxon>Eukaryota</taxon>
        <taxon>Sar</taxon>
        <taxon>Stramenopiles</taxon>
        <taxon>Ochrophyta</taxon>
        <taxon>Bacillariophyta</taxon>
        <taxon>Bacillariophyceae</taxon>
        <taxon>Bacillariophycidae</taxon>
        <taxon>Bacillariales</taxon>
        <taxon>Bacillariaceae</taxon>
        <taxon>Cylindrotheca</taxon>
    </lineage>
</organism>
<evidence type="ECO:0000313" key="6">
    <source>
        <dbReference type="Proteomes" id="UP001295423"/>
    </source>
</evidence>
<name>A0AAD2G4D4_9STRA</name>
<protein>
    <recommendedName>
        <fullName evidence="7">AAA+ ATPase domain-containing protein</fullName>
    </recommendedName>
</protein>
<keyword evidence="3" id="KW-0067">ATP-binding</keyword>
<evidence type="ECO:0000256" key="2">
    <source>
        <dbReference type="ARBA" id="ARBA00022741"/>
    </source>
</evidence>
<dbReference type="NCBIfam" id="NF040713">
    <property type="entry name" value="ZapE"/>
    <property type="match status" value="1"/>
</dbReference>
<feature type="region of interest" description="Disordered" evidence="4">
    <location>
        <begin position="507"/>
        <end position="527"/>
    </location>
</feature>
<dbReference type="InterPro" id="IPR027417">
    <property type="entry name" value="P-loop_NTPase"/>
</dbReference>
<dbReference type="InterPro" id="IPR005654">
    <property type="entry name" value="ATPase_AFG1-like"/>
</dbReference>
<dbReference type="SUPFAM" id="SSF52540">
    <property type="entry name" value="P-loop containing nucleoside triphosphate hydrolases"/>
    <property type="match status" value="1"/>
</dbReference>
<dbReference type="Gene3D" id="3.40.50.300">
    <property type="entry name" value="P-loop containing nucleotide triphosphate hydrolases"/>
    <property type="match status" value="1"/>
</dbReference>
<sequence length="586" mass="65625">MRTRAQLCHISSTLDNDVAAIVVQPTRAQDFWQRQQGFQRNIYSPGSLQFCGLAHLNIAPSFAPRSIHHHTRNLSTLNDPSTNVGADYTSVSSVLDQQVQEGNLRQDKAQMQLAKRLSRLQKALVGYDNAILFETEEESDDRKDDVDDDEKTDQVNKEANDEKPKNQKVKLQIPRGLYIHGPVGTGKTMLMNAFYANAPTTTLNENGSNSKKKRYHFHEFLAQVHQRIHQLKQQDLKEHGRNFAIDTSVSNNPIVKVGLEWSEQVSLLCLDEFQVTDIADALILSQLFGVLFRHGTVVVATSNRPPQDLYEGGLNRNYFLPFIDLLQHHCITHAIASPIDYRKVLSDRTSFFLTKGRDEEEDPQTAVDVMLQALVAESPGEPVVPTPMTLAVGFQRKLEIPLTYTAKPPTSSDDNATNVVASSLKVARFGFDELCDRELGAMDYRAVAHNFEMVILENIPVMDLEGHDVARRFITLIDELYEGDCALLCSTLEGADEGVTTPMDLFSGASETHGPSKETIQQKQEEEDKKKAVFMGVDVAQEGGLPVGALASVRELSFAFERSASRMFEMTSRPWWDRVLGFEAKE</sequence>
<feature type="region of interest" description="Disordered" evidence="4">
    <location>
        <begin position="136"/>
        <end position="168"/>
    </location>
</feature>
<dbReference type="AlphaFoldDB" id="A0AAD2G4D4"/>
<comment type="similarity">
    <text evidence="1">Belongs to the AFG1 ATPase family.</text>
</comment>
<keyword evidence="6" id="KW-1185">Reference proteome</keyword>
<comment type="caution">
    <text evidence="5">The sequence shown here is derived from an EMBL/GenBank/DDBJ whole genome shotgun (WGS) entry which is preliminary data.</text>
</comment>
<dbReference type="GO" id="GO:0016887">
    <property type="term" value="F:ATP hydrolysis activity"/>
    <property type="evidence" value="ECO:0007669"/>
    <property type="project" value="InterPro"/>
</dbReference>
<evidence type="ECO:0000256" key="1">
    <source>
        <dbReference type="ARBA" id="ARBA00010322"/>
    </source>
</evidence>
<reference evidence="5" key="1">
    <citation type="submission" date="2023-08" db="EMBL/GenBank/DDBJ databases">
        <authorList>
            <person name="Audoor S."/>
            <person name="Bilcke G."/>
        </authorList>
    </citation>
    <scope>NUCLEOTIDE SEQUENCE</scope>
</reference>